<reference evidence="1" key="1">
    <citation type="submission" date="2021-06" db="EMBL/GenBank/DDBJ databases">
        <authorList>
            <person name="Kallberg Y."/>
            <person name="Tangrot J."/>
            <person name="Rosling A."/>
        </authorList>
    </citation>
    <scope>NUCLEOTIDE SEQUENCE</scope>
    <source>
        <strain evidence="1">AU212A</strain>
    </source>
</reference>
<evidence type="ECO:0000313" key="1">
    <source>
        <dbReference type="EMBL" id="CAG8526010.1"/>
    </source>
</evidence>
<accession>A0ACA9LEF4</accession>
<gene>
    <name evidence="1" type="ORF">SCALOS_LOCUS4261</name>
</gene>
<evidence type="ECO:0000313" key="2">
    <source>
        <dbReference type="Proteomes" id="UP000789860"/>
    </source>
</evidence>
<organism evidence="1 2">
    <name type="scientific">Scutellospora calospora</name>
    <dbReference type="NCBI Taxonomy" id="85575"/>
    <lineage>
        <taxon>Eukaryota</taxon>
        <taxon>Fungi</taxon>
        <taxon>Fungi incertae sedis</taxon>
        <taxon>Mucoromycota</taxon>
        <taxon>Glomeromycotina</taxon>
        <taxon>Glomeromycetes</taxon>
        <taxon>Diversisporales</taxon>
        <taxon>Gigasporaceae</taxon>
        <taxon>Scutellospora</taxon>
    </lineage>
</organism>
<proteinExistence type="predicted"/>
<protein>
    <submittedName>
        <fullName evidence="1">1996_t:CDS:1</fullName>
    </submittedName>
</protein>
<dbReference type="EMBL" id="CAJVPM010005607">
    <property type="protein sequence ID" value="CAG8526010.1"/>
    <property type="molecule type" value="Genomic_DNA"/>
</dbReference>
<comment type="caution">
    <text evidence="1">The sequence shown here is derived from an EMBL/GenBank/DDBJ whole genome shotgun (WGS) entry which is preliminary data.</text>
</comment>
<keyword evidence="2" id="KW-1185">Reference proteome</keyword>
<name>A0ACA9LEF4_9GLOM</name>
<sequence>MLPRLIPISRTVTRSILIQSLPVLSQSFPVTSRGQIVRHKSVKPPKPFVEDPQIGDYPNLPVEFKLDRPPLGWDDLQNRRNFGEPLHEEEEILNVWSFDRYDISFGDAATQLLTFFALLGVYMFAIKQTDNEPPAIKKQYPYNGLRDEMGGESVNSIDVDE</sequence>
<dbReference type="Proteomes" id="UP000789860">
    <property type="component" value="Unassembled WGS sequence"/>
</dbReference>